<sequence>MSKMSITLPPEIDDRAVEHVRNAINKMAPGEEININMESADAHQADPIINLLAEHDFDFQPRGTNDGRRYFINARKKG</sequence>
<dbReference type="RefSeq" id="WP_006521589.1">
    <property type="nucleotide sequence ID" value="NC_021184.1"/>
</dbReference>
<dbReference type="KEGG" id="dgi:Desgi_4117"/>
<dbReference type="STRING" id="767817.Desgi_4117"/>
<protein>
    <recommendedName>
        <fullName evidence="3">SirA-like protein</fullName>
    </recommendedName>
</protein>
<dbReference type="OrthoDB" id="1725415at2"/>
<dbReference type="eggNOG" id="ENOG5033DKP">
    <property type="taxonomic scope" value="Bacteria"/>
</dbReference>
<organism evidence="1 2">
    <name type="scientific">Desulfoscipio gibsoniae DSM 7213</name>
    <dbReference type="NCBI Taxonomy" id="767817"/>
    <lineage>
        <taxon>Bacteria</taxon>
        <taxon>Bacillati</taxon>
        <taxon>Bacillota</taxon>
        <taxon>Clostridia</taxon>
        <taxon>Eubacteriales</taxon>
        <taxon>Desulfallaceae</taxon>
        <taxon>Desulfoscipio</taxon>
    </lineage>
</organism>
<evidence type="ECO:0000313" key="2">
    <source>
        <dbReference type="Proteomes" id="UP000013520"/>
    </source>
</evidence>
<accession>R4KP84</accession>
<dbReference type="Proteomes" id="UP000013520">
    <property type="component" value="Chromosome"/>
</dbReference>
<dbReference type="HOGENOM" id="CLU_195995_0_0_9"/>
<evidence type="ECO:0008006" key="3">
    <source>
        <dbReference type="Google" id="ProtNLM"/>
    </source>
</evidence>
<name>R4KP84_9FIRM</name>
<proteinExistence type="predicted"/>
<reference evidence="1 2" key="1">
    <citation type="submission" date="2012-01" db="EMBL/GenBank/DDBJ databases">
        <title>Complete sequence of Desulfotomaculum gibsoniae DSM 7213.</title>
        <authorList>
            <consortium name="US DOE Joint Genome Institute"/>
            <person name="Lucas S."/>
            <person name="Han J."/>
            <person name="Lapidus A."/>
            <person name="Cheng J.-F."/>
            <person name="Goodwin L."/>
            <person name="Pitluck S."/>
            <person name="Peters L."/>
            <person name="Ovchinnikova G."/>
            <person name="Teshima H."/>
            <person name="Detter J.C."/>
            <person name="Han C."/>
            <person name="Tapia R."/>
            <person name="Land M."/>
            <person name="Hauser L."/>
            <person name="Kyrpides N."/>
            <person name="Ivanova N."/>
            <person name="Pagani I."/>
            <person name="Parshina S."/>
            <person name="Plugge C."/>
            <person name="Muyzer G."/>
            <person name="Kuever J."/>
            <person name="Ivanova A."/>
            <person name="Nazina T."/>
            <person name="Klenk H.-P."/>
            <person name="Brambilla E."/>
            <person name="Spring S."/>
            <person name="Stams A.F."/>
            <person name="Woyke T."/>
        </authorList>
    </citation>
    <scope>NUCLEOTIDE SEQUENCE [LARGE SCALE GENOMIC DNA]</scope>
    <source>
        <strain evidence="1 2">DSM 7213</strain>
    </source>
</reference>
<evidence type="ECO:0000313" key="1">
    <source>
        <dbReference type="EMBL" id="AGL03372.1"/>
    </source>
</evidence>
<dbReference type="AlphaFoldDB" id="R4KP84"/>
<dbReference type="EMBL" id="CP003273">
    <property type="protein sequence ID" value="AGL03372.1"/>
    <property type="molecule type" value="Genomic_DNA"/>
</dbReference>
<keyword evidence="2" id="KW-1185">Reference proteome</keyword>
<gene>
    <name evidence="1" type="ORF">Desgi_4117</name>
</gene>